<dbReference type="InterPro" id="IPR008928">
    <property type="entry name" value="6-hairpin_glycosidase_sf"/>
</dbReference>
<feature type="domain" description="Bacterial alpha-L-rhamnosidase N-terminal" evidence="5">
    <location>
        <begin position="148"/>
        <end position="329"/>
    </location>
</feature>
<evidence type="ECO:0000259" key="4">
    <source>
        <dbReference type="Pfam" id="PF05592"/>
    </source>
</evidence>
<feature type="domain" description="Alpha-L-rhamnosidase six-hairpin glycosidase" evidence="6">
    <location>
        <begin position="444"/>
        <end position="798"/>
    </location>
</feature>
<evidence type="ECO:0000313" key="8">
    <source>
        <dbReference type="EMBL" id="KAK8896617.1"/>
    </source>
</evidence>
<evidence type="ECO:0000256" key="2">
    <source>
        <dbReference type="ARBA" id="ARBA00012652"/>
    </source>
</evidence>
<comment type="catalytic activity">
    <reaction evidence="1">
        <text>Hydrolysis of terminal non-reducing alpha-L-rhamnose residues in alpha-L-rhamnosides.</text>
        <dbReference type="EC" id="3.2.1.40"/>
    </reaction>
</comment>
<keyword evidence="3" id="KW-0378">Hydrolase</keyword>
<dbReference type="Pfam" id="PF17390">
    <property type="entry name" value="Bac_rhamnosid_C"/>
    <property type="match status" value="1"/>
</dbReference>
<dbReference type="EMBL" id="JAPFFF010000002">
    <property type="protein sequence ID" value="KAK8896617.1"/>
    <property type="molecule type" value="Genomic_DNA"/>
</dbReference>
<feature type="domain" description="Alpha-L-rhamnosidase concanavalin-like" evidence="4">
    <location>
        <begin position="340"/>
        <end position="438"/>
    </location>
</feature>
<gene>
    <name evidence="8" type="ORF">M9Y10_014528</name>
</gene>
<comment type="caution">
    <text evidence="8">The sequence shown here is derived from an EMBL/GenBank/DDBJ whole genome shotgun (WGS) entry which is preliminary data.</text>
</comment>
<dbReference type="Pfam" id="PF17389">
    <property type="entry name" value="Bac_rhamnosid6H"/>
    <property type="match status" value="1"/>
</dbReference>
<dbReference type="InterPro" id="IPR013737">
    <property type="entry name" value="Bac_rhamnosid_N"/>
</dbReference>
<evidence type="ECO:0000256" key="3">
    <source>
        <dbReference type="ARBA" id="ARBA00022801"/>
    </source>
</evidence>
<evidence type="ECO:0000259" key="5">
    <source>
        <dbReference type="Pfam" id="PF08531"/>
    </source>
</evidence>
<evidence type="ECO:0000259" key="7">
    <source>
        <dbReference type="Pfam" id="PF17390"/>
    </source>
</evidence>
<evidence type="ECO:0000259" key="6">
    <source>
        <dbReference type="Pfam" id="PF17389"/>
    </source>
</evidence>
<keyword evidence="9" id="KW-1185">Reference proteome</keyword>
<sequence>MNAKIVKMLLNGIENPIGYDTNSLSFSWIVKGTKSKFQKSARVIISTDPSCDISKKDQLIHDSGESSEINSIDYDPQIDTKSTLKPRTRYYWKVIVTTDLDERIESPINFFETSKLNEPWTAKWISTEKVGKEDPPYVRKTFSIPDSKKVKEARIYSTGLGAYELYINGSKPTDEYFLPSNNNYKLWVQYQTFDVTQFVRPNINTIGVILGDGWARCRCCFGSSLADLKTKYRGMNVDCVIDRYEFLFELHLLYDDGTTEIINSDKTWKCHKSDILMSTIYEGEYQDSNFYINNWNSFDCDETDWFECIEIDEPLHQKLVPRFSLPIVIKKHIKPVKLIKTPKNELIIDMGQNMTGWLEMKIKASKGFEVVIEHCEILQEGNFYNGNIGNGLEQFRYISNGIESTVRPHFTYYGFRYVRLTKWEGPIFIKNFVGCVVYSDLEIVGNLETGNSLVNKLISNSLWSQKDNFFDVPTDCPQRAERLGWTGDAQIFCKTAMFNMNCYAFYRKYLKDLYLHQLRDNGIPPLWCPQLITLDEVRKYFPTEGMIGWSDAATIIPWNVYLMNGKKQILQDQYDGMKKWIEVMSKNIKDGLWKLSYTQFCDWLALDGPDNLINKNHVFGGTENTFICTTFYYYSLTLIKKAAKVLCKKEDYEKYQKLAEDTLNTIRDEYFTPKGRCAIQTQTALSLAIVHGLQPEGTINASLASLSKLLQDRDYHLCTGFIGTQILCKALTMAGNNRDAVTTFLQDTYPGWLYPVKMGATTIWERWGALQPDGKVSPEGMNSFNHYAYGSICEWIYCDICGLNPVEDYPGFKRVILKPHPDHRLIYANASHNSPMGRFECGWIINKKKVKYNFSIPFNVVAKLVLLNLKKNDVISSSFETKEEGNDIVAELTNGEYEIVYKYNTFFVDIPEKFK</sequence>
<dbReference type="Pfam" id="PF05592">
    <property type="entry name" value="Bac_rhamnosid"/>
    <property type="match status" value="1"/>
</dbReference>
<dbReference type="InterPro" id="IPR016007">
    <property type="entry name" value="Alpha_rhamnosid"/>
</dbReference>
<dbReference type="Pfam" id="PF25788">
    <property type="entry name" value="Ig_Rha78A_N"/>
    <property type="match status" value="1"/>
</dbReference>
<dbReference type="PIRSF" id="PIRSF010631">
    <property type="entry name" value="A-rhamnsds"/>
    <property type="match status" value="1"/>
</dbReference>
<dbReference type="EC" id="3.2.1.40" evidence="2"/>
<dbReference type="InterPro" id="IPR035398">
    <property type="entry name" value="Bac_rhamnosid_C"/>
</dbReference>
<proteinExistence type="predicted"/>
<evidence type="ECO:0000313" key="9">
    <source>
        <dbReference type="Proteomes" id="UP001470230"/>
    </source>
</evidence>
<accession>A0ABR2KZS6</accession>
<dbReference type="Gene3D" id="2.60.40.10">
    <property type="entry name" value="Immunoglobulins"/>
    <property type="match status" value="1"/>
</dbReference>
<reference evidence="8 9" key="1">
    <citation type="submission" date="2024-04" db="EMBL/GenBank/DDBJ databases">
        <title>Tritrichomonas musculus Genome.</title>
        <authorList>
            <person name="Alves-Ferreira E."/>
            <person name="Grigg M."/>
            <person name="Lorenzi H."/>
            <person name="Galac M."/>
        </authorList>
    </citation>
    <scope>NUCLEOTIDE SEQUENCE [LARGE SCALE GENOMIC DNA]</scope>
    <source>
        <strain evidence="8 9">EAF2021</strain>
    </source>
</reference>
<dbReference type="InterPro" id="IPR012341">
    <property type="entry name" value="6hp_glycosidase-like_sf"/>
</dbReference>
<dbReference type="Pfam" id="PF08531">
    <property type="entry name" value="Bac_rhamnosid_N"/>
    <property type="match status" value="1"/>
</dbReference>
<dbReference type="Proteomes" id="UP001470230">
    <property type="component" value="Unassembled WGS sequence"/>
</dbReference>
<dbReference type="PANTHER" id="PTHR33307:SF6">
    <property type="entry name" value="ALPHA-RHAMNOSIDASE (EUROFUNG)-RELATED"/>
    <property type="match status" value="1"/>
</dbReference>
<dbReference type="Gene3D" id="2.60.420.10">
    <property type="entry name" value="Maltose phosphorylase, domain 3"/>
    <property type="match status" value="1"/>
</dbReference>
<organism evidence="8 9">
    <name type="scientific">Tritrichomonas musculus</name>
    <dbReference type="NCBI Taxonomy" id="1915356"/>
    <lineage>
        <taxon>Eukaryota</taxon>
        <taxon>Metamonada</taxon>
        <taxon>Parabasalia</taxon>
        <taxon>Tritrichomonadida</taxon>
        <taxon>Tritrichomonadidae</taxon>
        <taxon>Tritrichomonas</taxon>
    </lineage>
</organism>
<dbReference type="InterPro" id="IPR008902">
    <property type="entry name" value="Rhamnosid_concanavalin"/>
</dbReference>
<dbReference type="Gene3D" id="1.50.10.10">
    <property type="match status" value="1"/>
</dbReference>
<name>A0ABR2KZS6_9EUKA</name>
<dbReference type="InterPro" id="IPR035396">
    <property type="entry name" value="Bac_rhamnosid6H"/>
</dbReference>
<protein>
    <recommendedName>
        <fullName evidence="2">alpha-L-rhamnosidase</fullName>
        <ecNumber evidence="2">3.2.1.40</ecNumber>
    </recommendedName>
</protein>
<dbReference type="Gene3D" id="2.60.120.260">
    <property type="entry name" value="Galactose-binding domain-like"/>
    <property type="match status" value="2"/>
</dbReference>
<evidence type="ECO:0000256" key="1">
    <source>
        <dbReference type="ARBA" id="ARBA00001445"/>
    </source>
</evidence>
<dbReference type="InterPro" id="IPR013783">
    <property type="entry name" value="Ig-like_fold"/>
</dbReference>
<dbReference type="PANTHER" id="PTHR33307">
    <property type="entry name" value="ALPHA-RHAMNOSIDASE (EUROFUNG)"/>
    <property type="match status" value="1"/>
</dbReference>
<feature type="domain" description="Alpha-L-rhamnosidase C-terminal" evidence="7">
    <location>
        <begin position="802"/>
        <end position="873"/>
    </location>
</feature>
<dbReference type="SUPFAM" id="SSF48208">
    <property type="entry name" value="Six-hairpin glycosidases"/>
    <property type="match status" value="1"/>
</dbReference>